<organism evidence="13 14">
    <name type="scientific">Stenotrophomonas cyclobalanopsidis</name>
    <dbReference type="NCBI Taxonomy" id="2771362"/>
    <lineage>
        <taxon>Bacteria</taxon>
        <taxon>Pseudomonadati</taxon>
        <taxon>Pseudomonadota</taxon>
        <taxon>Gammaproteobacteria</taxon>
        <taxon>Lysobacterales</taxon>
        <taxon>Lysobacteraceae</taxon>
        <taxon>Stenotrophomonas</taxon>
    </lineage>
</organism>
<keyword evidence="5 9" id="KW-0798">TonB box</keyword>
<dbReference type="PANTHER" id="PTHR47234:SF3">
    <property type="entry name" value="SECRETIN_TONB SHORT N-TERMINAL DOMAIN-CONTAINING PROTEIN"/>
    <property type="match status" value="1"/>
</dbReference>
<reference evidence="13 14" key="1">
    <citation type="journal article" date="2020" name="Antonie Van Leeuwenhoek">
        <title>Stenotrophomonas cyclobalanopsidis sp. nov., isolated from the leaf spot disease of Cyclobalanopsis patelliformis.</title>
        <authorList>
            <person name="Bian D.R."/>
            <person name="Xue H."/>
            <person name="Piao C.G."/>
            <person name="Li Y."/>
        </authorList>
    </citation>
    <scope>NUCLEOTIDE SEQUENCE [LARGE SCALE GENOMIC DNA]</scope>
    <source>
        <strain evidence="13 14">TPQG1-4</strain>
    </source>
</reference>
<name>A0ABQ6T1I1_9GAMM</name>
<evidence type="ECO:0000256" key="3">
    <source>
        <dbReference type="ARBA" id="ARBA00022452"/>
    </source>
</evidence>
<evidence type="ECO:0000259" key="12">
    <source>
        <dbReference type="Pfam" id="PF07715"/>
    </source>
</evidence>
<evidence type="ECO:0000313" key="14">
    <source>
        <dbReference type="Proteomes" id="UP000326367"/>
    </source>
</evidence>
<keyword evidence="4 8" id="KW-0812">Transmembrane</keyword>
<proteinExistence type="inferred from homology"/>
<dbReference type="PANTHER" id="PTHR47234">
    <property type="match status" value="1"/>
</dbReference>
<keyword evidence="13" id="KW-0675">Receptor</keyword>
<evidence type="ECO:0000256" key="7">
    <source>
        <dbReference type="ARBA" id="ARBA00023237"/>
    </source>
</evidence>
<evidence type="ECO:0000256" key="4">
    <source>
        <dbReference type="ARBA" id="ARBA00022692"/>
    </source>
</evidence>
<dbReference type="EMBL" id="VYKI01000008">
    <property type="protein sequence ID" value="KAA8999550.1"/>
    <property type="molecule type" value="Genomic_DNA"/>
</dbReference>
<evidence type="ECO:0000259" key="11">
    <source>
        <dbReference type="Pfam" id="PF00593"/>
    </source>
</evidence>
<evidence type="ECO:0000256" key="1">
    <source>
        <dbReference type="ARBA" id="ARBA00004571"/>
    </source>
</evidence>
<dbReference type="InterPro" id="IPR037066">
    <property type="entry name" value="Plug_dom_sf"/>
</dbReference>
<feature type="chain" id="PRO_5046969107" evidence="10">
    <location>
        <begin position="28"/>
        <end position="859"/>
    </location>
</feature>
<protein>
    <submittedName>
        <fullName evidence="13">TonB-dependent receptor</fullName>
    </submittedName>
</protein>
<keyword evidence="10" id="KW-0732">Signal</keyword>
<keyword evidence="14" id="KW-1185">Reference proteome</keyword>
<dbReference type="Proteomes" id="UP000326367">
    <property type="component" value="Unassembled WGS sequence"/>
</dbReference>
<gene>
    <name evidence="13" type="ORF">FJU31_08520</name>
</gene>
<dbReference type="Gene3D" id="2.170.130.10">
    <property type="entry name" value="TonB-dependent receptor, plug domain"/>
    <property type="match status" value="1"/>
</dbReference>
<evidence type="ECO:0000256" key="10">
    <source>
        <dbReference type="SAM" id="SignalP"/>
    </source>
</evidence>
<dbReference type="InterPro" id="IPR012910">
    <property type="entry name" value="Plug_dom"/>
</dbReference>
<keyword evidence="6 8" id="KW-0472">Membrane</keyword>
<dbReference type="PROSITE" id="PS52016">
    <property type="entry name" value="TONB_DEPENDENT_REC_3"/>
    <property type="match status" value="1"/>
</dbReference>
<dbReference type="InterPro" id="IPR036942">
    <property type="entry name" value="Beta-barrel_TonB_sf"/>
</dbReference>
<keyword evidence="2 8" id="KW-0813">Transport</keyword>
<dbReference type="InterPro" id="IPR000531">
    <property type="entry name" value="Beta-barrel_TonB"/>
</dbReference>
<feature type="domain" description="TonB-dependent receptor plug" evidence="12">
    <location>
        <begin position="64"/>
        <end position="186"/>
    </location>
</feature>
<dbReference type="Pfam" id="PF07715">
    <property type="entry name" value="Plug"/>
    <property type="match status" value="1"/>
</dbReference>
<dbReference type="RefSeq" id="WP_150454354.1">
    <property type="nucleotide sequence ID" value="NZ_VYKI01000008.1"/>
</dbReference>
<feature type="domain" description="TonB-dependent receptor-like beta-barrel" evidence="11">
    <location>
        <begin position="376"/>
        <end position="813"/>
    </location>
</feature>
<keyword evidence="3 8" id="KW-1134">Transmembrane beta strand</keyword>
<sequence>MPAAHSPVLNSLAVLIAAALAAASAHAAEADAPADAATATSATLAASTLDAVVVTGSRSSTRTVKNSSTPIDVISAEDLAATGQANLLEALQRSLPSLSQIGGYQSDQESLIRGYQLRNLSPGYTLVLVNGKRRNASAYVSGANGGGYPGHAWADLALIPVAAIDHVEVLRDGASAIYGSDAITGVVNVILKSQAHGGDVSVESGQSIDGDGTRTSVRANVGLPWGEDGFVNLSGETTRQRHAIRTRRYIGGYLSYPAVDANGNLVALRPNNQLPAGATPNPAEATRDAEANTILSSPSYSLKSFALNAGHGLGENAQFYATATASDRSAQAIQNFRLPATIFTTYKAPSVLSVWPDGFLPVLETKEKQYTGSAGVKGQLVGWDYDASLTGNRSTVRTYTRNSANFSLPYPGSPTDFYDGKLDFQQGIANLDLRRGFEVAALASPLEMSAGAEYQHEQYERGAGQWESYTGFGAAAFVGYSTADAVKATRNSKAMYVGAASNITSRWYLDAAARWEDHSDFGSVSTGRLTTRFDFTDALGVRATVSNGFHAPSLGAQFYQATGSCPCGTTLVAQVSSPAAVALGATPLKPEKATNYSLGVTWDPSPAFHLAVDAYQIDIRGQLGQSSQIGYNAQDPANITDNSGTVLTAAQKNTIDALLRTAGISILPGDAFYASYFTNVGNTRTRGVELTLEANQDAAWGKLRWTYAANVGRTTIQKVSDIPAALQGLPNINLLTKSSEYALRFRTPSYTQVAGLGWQNGRWRSNLDFTYYGPIKRLNNGVEYKQPPVLVTHLSGGVELGGGWSAALGINNVFDKRTRKVPGYARSASDVASIETTWDTGDVLSTVGAFWYGRVNYRF</sequence>
<evidence type="ECO:0000313" key="13">
    <source>
        <dbReference type="EMBL" id="KAA8999550.1"/>
    </source>
</evidence>
<comment type="subcellular location">
    <subcellularLocation>
        <location evidence="1 8">Cell outer membrane</location>
        <topology evidence="1 8">Multi-pass membrane protein</topology>
    </subcellularLocation>
</comment>
<evidence type="ECO:0000256" key="9">
    <source>
        <dbReference type="RuleBase" id="RU003357"/>
    </source>
</evidence>
<dbReference type="SUPFAM" id="SSF56935">
    <property type="entry name" value="Porins"/>
    <property type="match status" value="1"/>
</dbReference>
<dbReference type="InterPro" id="IPR039426">
    <property type="entry name" value="TonB-dep_rcpt-like"/>
</dbReference>
<dbReference type="CDD" id="cd01347">
    <property type="entry name" value="ligand_gated_channel"/>
    <property type="match status" value="1"/>
</dbReference>
<keyword evidence="7 8" id="KW-0998">Cell outer membrane</keyword>
<dbReference type="Gene3D" id="2.40.170.20">
    <property type="entry name" value="TonB-dependent receptor, beta-barrel domain"/>
    <property type="match status" value="1"/>
</dbReference>
<comment type="caution">
    <text evidence="13">The sequence shown here is derived from an EMBL/GenBank/DDBJ whole genome shotgun (WGS) entry which is preliminary data.</text>
</comment>
<dbReference type="Pfam" id="PF00593">
    <property type="entry name" value="TonB_dep_Rec_b-barrel"/>
    <property type="match status" value="1"/>
</dbReference>
<evidence type="ECO:0000256" key="8">
    <source>
        <dbReference type="PROSITE-ProRule" id="PRU01360"/>
    </source>
</evidence>
<evidence type="ECO:0000256" key="6">
    <source>
        <dbReference type="ARBA" id="ARBA00023136"/>
    </source>
</evidence>
<evidence type="ECO:0000256" key="5">
    <source>
        <dbReference type="ARBA" id="ARBA00023077"/>
    </source>
</evidence>
<evidence type="ECO:0000256" key="2">
    <source>
        <dbReference type="ARBA" id="ARBA00022448"/>
    </source>
</evidence>
<comment type="similarity">
    <text evidence="8 9">Belongs to the TonB-dependent receptor family.</text>
</comment>
<accession>A0ABQ6T1I1</accession>
<feature type="signal peptide" evidence="10">
    <location>
        <begin position="1"/>
        <end position="27"/>
    </location>
</feature>